<dbReference type="EMBL" id="FOKG01000009">
    <property type="protein sequence ID" value="SFB36587.1"/>
    <property type="molecule type" value="Genomic_DNA"/>
</dbReference>
<evidence type="ECO:0000256" key="4">
    <source>
        <dbReference type="PROSITE-ProRule" id="PRU00335"/>
    </source>
</evidence>
<dbReference type="SUPFAM" id="SSF48498">
    <property type="entry name" value="Tetracyclin repressor-like, C-terminal domain"/>
    <property type="match status" value="1"/>
</dbReference>
<sequence>MTTDREFPAPPWRRERGKPRRQLNVDVIVDAAMRVMGAEGLDAVSMRRVAHELDTGPASLYAHVRDKRELHELMLDATMRDIPVPEPDPERWQQQLKQLGLDQARLMARNPGIARIAMETLIPTTPGILVAMDAMLGIVRSSGLPARLIPAACDGLALYVTAFAYEASLWSSAQDSEARKRLEEINVYLDSLPADRVPHLAAMREHFHDDEIDHFEFMLDVFIAGLAAQVKANAATSSAAPATAPGADSPGR</sequence>
<keyword evidence="3" id="KW-0804">Transcription</keyword>
<dbReference type="AlphaFoldDB" id="A0A1I1AF46"/>
<dbReference type="PANTHER" id="PTHR30055">
    <property type="entry name" value="HTH-TYPE TRANSCRIPTIONAL REGULATOR RUTR"/>
    <property type="match status" value="1"/>
</dbReference>
<name>A0A1I1AF46_9PSEU</name>
<dbReference type="Proteomes" id="UP000243799">
    <property type="component" value="Unassembled WGS sequence"/>
</dbReference>
<dbReference type="GO" id="GO:0003700">
    <property type="term" value="F:DNA-binding transcription factor activity"/>
    <property type="evidence" value="ECO:0007669"/>
    <property type="project" value="TreeGrafter"/>
</dbReference>
<evidence type="ECO:0000256" key="2">
    <source>
        <dbReference type="ARBA" id="ARBA00023125"/>
    </source>
</evidence>
<organism evidence="6 7">
    <name type="scientific">Amycolatopsis marina</name>
    <dbReference type="NCBI Taxonomy" id="490629"/>
    <lineage>
        <taxon>Bacteria</taxon>
        <taxon>Bacillati</taxon>
        <taxon>Actinomycetota</taxon>
        <taxon>Actinomycetes</taxon>
        <taxon>Pseudonocardiales</taxon>
        <taxon>Pseudonocardiaceae</taxon>
        <taxon>Amycolatopsis</taxon>
    </lineage>
</organism>
<dbReference type="InterPro" id="IPR050109">
    <property type="entry name" value="HTH-type_TetR-like_transc_reg"/>
</dbReference>
<gene>
    <name evidence="6" type="ORF">SAMN05216266_10982</name>
</gene>
<dbReference type="Pfam" id="PF00440">
    <property type="entry name" value="TetR_N"/>
    <property type="match status" value="1"/>
</dbReference>
<dbReference type="InterPro" id="IPR009057">
    <property type="entry name" value="Homeodomain-like_sf"/>
</dbReference>
<keyword evidence="7" id="KW-1185">Reference proteome</keyword>
<dbReference type="InterPro" id="IPR001647">
    <property type="entry name" value="HTH_TetR"/>
</dbReference>
<dbReference type="PANTHER" id="PTHR30055:SF151">
    <property type="entry name" value="TRANSCRIPTIONAL REGULATORY PROTEIN"/>
    <property type="match status" value="1"/>
</dbReference>
<dbReference type="Pfam" id="PF02909">
    <property type="entry name" value="TetR_C_1"/>
    <property type="match status" value="1"/>
</dbReference>
<evidence type="ECO:0000313" key="6">
    <source>
        <dbReference type="EMBL" id="SFB36587.1"/>
    </source>
</evidence>
<evidence type="ECO:0000256" key="1">
    <source>
        <dbReference type="ARBA" id="ARBA00023015"/>
    </source>
</evidence>
<dbReference type="Gene3D" id="1.10.357.10">
    <property type="entry name" value="Tetracycline Repressor, domain 2"/>
    <property type="match status" value="1"/>
</dbReference>
<dbReference type="RefSeq" id="WP_218160350.1">
    <property type="nucleotide sequence ID" value="NZ_FOKG01000009.1"/>
</dbReference>
<dbReference type="GO" id="GO:0045892">
    <property type="term" value="P:negative regulation of DNA-templated transcription"/>
    <property type="evidence" value="ECO:0007669"/>
    <property type="project" value="InterPro"/>
</dbReference>
<proteinExistence type="predicted"/>
<feature type="domain" description="HTH tetR-type" evidence="5">
    <location>
        <begin position="22"/>
        <end position="82"/>
    </location>
</feature>
<protein>
    <submittedName>
        <fullName evidence="6">Transcriptional regulator, TetR family</fullName>
    </submittedName>
</protein>
<evidence type="ECO:0000313" key="7">
    <source>
        <dbReference type="Proteomes" id="UP000243799"/>
    </source>
</evidence>
<dbReference type="GO" id="GO:0000976">
    <property type="term" value="F:transcription cis-regulatory region binding"/>
    <property type="evidence" value="ECO:0007669"/>
    <property type="project" value="TreeGrafter"/>
</dbReference>
<dbReference type="STRING" id="490629.SAMN05216266_10982"/>
<accession>A0A1I1AF46</accession>
<dbReference type="InterPro" id="IPR036271">
    <property type="entry name" value="Tet_transcr_reg_TetR-rel_C_sf"/>
</dbReference>
<dbReference type="PROSITE" id="PS50977">
    <property type="entry name" value="HTH_TETR_2"/>
    <property type="match status" value="1"/>
</dbReference>
<keyword evidence="1" id="KW-0805">Transcription regulation</keyword>
<dbReference type="InterPro" id="IPR004111">
    <property type="entry name" value="Repressor_TetR_C"/>
</dbReference>
<dbReference type="SUPFAM" id="SSF46689">
    <property type="entry name" value="Homeodomain-like"/>
    <property type="match status" value="1"/>
</dbReference>
<evidence type="ECO:0000256" key="3">
    <source>
        <dbReference type="ARBA" id="ARBA00023163"/>
    </source>
</evidence>
<keyword evidence="2 4" id="KW-0238">DNA-binding</keyword>
<evidence type="ECO:0000259" key="5">
    <source>
        <dbReference type="PROSITE" id="PS50977"/>
    </source>
</evidence>
<feature type="DNA-binding region" description="H-T-H motif" evidence="4">
    <location>
        <begin position="45"/>
        <end position="64"/>
    </location>
</feature>
<reference evidence="7" key="1">
    <citation type="submission" date="2016-10" db="EMBL/GenBank/DDBJ databases">
        <authorList>
            <person name="Varghese N."/>
            <person name="Submissions S."/>
        </authorList>
    </citation>
    <scope>NUCLEOTIDE SEQUENCE [LARGE SCALE GENOMIC DNA]</scope>
    <source>
        <strain evidence="7">CGMCC 4.3568</strain>
    </source>
</reference>